<accession>G2QZJ7</accession>
<dbReference type="AlphaFoldDB" id="G2QZJ7"/>
<evidence type="ECO:0000313" key="2">
    <source>
        <dbReference type="EMBL" id="AEO65523.1"/>
    </source>
</evidence>
<sequence>MTPFAGLPQGLNFNEDLEVVIAEKQTRKMLRAKQGKKQYLPGQPRVRLEGTEHNADANTDGLLEYLRESHSTAELDDLLPFMRYIFVQTPSYKHIMPLHHQKSHARDLKVTEHPGLHLVWYYELIFVKPVPAYFYSPAFWEYLENADQGLYRACLGFMRSYYLLIKYEIDFELARELRLIPRKADGEYPTYEEWCSFIEPFGQVGDHWVNRRYHYGELRLTRINRAAFLFRGSLAYFHIYPQWGSFLEHTLAPLLTLFAVCSVVLNSMQVSLAALVMADSPPAGRWSHFVDASVWFPIVVMLAIAAVLAAAVVGITLMGFKDLFRANYVRHRRKNGDADAGTRTHGMVW</sequence>
<dbReference type="eggNOG" id="ENOG502SI3A">
    <property type="taxonomic scope" value="Eukaryota"/>
</dbReference>
<keyword evidence="1" id="KW-0812">Transmembrane</keyword>
<keyword evidence="1" id="KW-1133">Transmembrane helix</keyword>
<proteinExistence type="predicted"/>
<dbReference type="KEGG" id="ttt:THITE_2076806"/>
<dbReference type="PANTHER" id="PTHR34414:SF1">
    <property type="entry name" value="SUBTILISIN-LIKE SERINE PROTEASE"/>
    <property type="match status" value="1"/>
</dbReference>
<gene>
    <name evidence="2" type="ORF">THITE_2076806</name>
</gene>
<reference evidence="2 3" key="1">
    <citation type="journal article" date="2011" name="Nat. Biotechnol.">
        <title>Comparative genomic analysis of the thermophilic biomass-degrading fungi Myceliophthora thermophila and Thielavia terrestris.</title>
        <authorList>
            <person name="Berka R.M."/>
            <person name="Grigoriev I.V."/>
            <person name="Otillar R."/>
            <person name="Salamov A."/>
            <person name="Grimwood J."/>
            <person name="Reid I."/>
            <person name="Ishmael N."/>
            <person name="John T."/>
            <person name="Darmond C."/>
            <person name="Moisan M.-C."/>
            <person name="Henrissat B."/>
            <person name="Coutinho P.M."/>
            <person name="Lombard V."/>
            <person name="Natvig D.O."/>
            <person name="Lindquist E."/>
            <person name="Schmutz J."/>
            <person name="Lucas S."/>
            <person name="Harris P."/>
            <person name="Powlowski J."/>
            <person name="Bellemare A."/>
            <person name="Taylor D."/>
            <person name="Butler G."/>
            <person name="de Vries R.P."/>
            <person name="Allijn I.E."/>
            <person name="van den Brink J."/>
            <person name="Ushinsky S."/>
            <person name="Storms R."/>
            <person name="Powell A.J."/>
            <person name="Paulsen I.T."/>
            <person name="Elbourne L.D.H."/>
            <person name="Baker S.E."/>
            <person name="Magnuson J."/>
            <person name="LaBoissiere S."/>
            <person name="Clutterbuck A.J."/>
            <person name="Martinez D."/>
            <person name="Wogulis M."/>
            <person name="de Leon A.L."/>
            <person name="Rey M.W."/>
            <person name="Tsang A."/>
        </authorList>
    </citation>
    <scope>NUCLEOTIDE SEQUENCE [LARGE SCALE GENOMIC DNA]</scope>
    <source>
        <strain evidence="3">ATCC 38088 / NRRL 8126</strain>
    </source>
</reference>
<dbReference type="EMBL" id="CP003010">
    <property type="protein sequence ID" value="AEO65523.1"/>
    <property type="molecule type" value="Genomic_DNA"/>
</dbReference>
<name>G2QZJ7_THETT</name>
<organism evidence="2 3">
    <name type="scientific">Thermothielavioides terrestris (strain ATCC 38088 / NRRL 8126)</name>
    <name type="common">Thielavia terrestris</name>
    <dbReference type="NCBI Taxonomy" id="578455"/>
    <lineage>
        <taxon>Eukaryota</taxon>
        <taxon>Fungi</taxon>
        <taxon>Dikarya</taxon>
        <taxon>Ascomycota</taxon>
        <taxon>Pezizomycotina</taxon>
        <taxon>Sordariomycetes</taxon>
        <taxon>Sordariomycetidae</taxon>
        <taxon>Sordariales</taxon>
        <taxon>Chaetomiaceae</taxon>
        <taxon>Thermothielavioides</taxon>
        <taxon>Thermothielavioides terrestris</taxon>
    </lineage>
</organism>
<dbReference type="InterPro" id="IPR046536">
    <property type="entry name" value="DUF6601"/>
</dbReference>
<dbReference type="PANTHER" id="PTHR34414">
    <property type="entry name" value="HET DOMAIN-CONTAINING PROTEIN-RELATED"/>
    <property type="match status" value="1"/>
</dbReference>
<dbReference type="Pfam" id="PF20246">
    <property type="entry name" value="DUF6601"/>
    <property type="match status" value="1"/>
</dbReference>
<dbReference type="HOGENOM" id="CLU_043687_1_2_1"/>
<evidence type="ECO:0000256" key="1">
    <source>
        <dbReference type="SAM" id="Phobius"/>
    </source>
</evidence>
<dbReference type="RefSeq" id="XP_003651859.1">
    <property type="nucleotide sequence ID" value="XM_003651811.1"/>
</dbReference>
<protein>
    <submittedName>
        <fullName evidence="2">Uncharacterized protein</fullName>
    </submittedName>
</protein>
<feature type="transmembrane region" description="Helical" evidence="1">
    <location>
        <begin position="251"/>
        <end position="274"/>
    </location>
</feature>
<dbReference type="STRING" id="578455.G2QZJ7"/>
<feature type="transmembrane region" description="Helical" evidence="1">
    <location>
        <begin position="294"/>
        <end position="320"/>
    </location>
</feature>
<dbReference type="GeneID" id="11518141"/>
<evidence type="ECO:0000313" key="3">
    <source>
        <dbReference type="Proteomes" id="UP000008181"/>
    </source>
</evidence>
<dbReference type="OrthoDB" id="5086500at2759"/>
<keyword evidence="3" id="KW-1185">Reference proteome</keyword>
<keyword evidence="1" id="KW-0472">Membrane</keyword>
<dbReference type="Proteomes" id="UP000008181">
    <property type="component" value="Chromosome 2"/>
</dbReference>